<evidence type="ECO:0000313" key="1">
    <source>
        <dbReference type="EMBL" id="OAM87591.1"/>
    </source>
</evidence>
<dbReference type="STRING" id="1184151.AW736_21980"/>
<sequence length="99" mass="10518">MLSRLFAGADVGDVLGEQNRQRCASGFAVRLWADDAFRLALLLNDDVSQAFAGYELVRSAERHGAGFIATGEGVAAIIEPRAFAPALGAVNVFSHGIRQ</sequence>
<keyword evidence="2" id="KW-1185">Reference proteome</keyword>
<protein>
    <submittedName>
        <fullName evidence="1">Uncharacterized protein</fullName>
    </submittedName>
</protein>
<organism evidence="1 2">
    <name type="scientific">Termitidicoccus mucosus</name>
    <dbReference type="NCBI Taxonomy" id="1184151"/>
    <lineage>
        <taxon>Bacteria</taxon>
        <taxon>Pseudomonadati</taxon>
        <taxon>Verrucomicrobiota</taxon>
        <taxon>Opitutia</taxon>
        <taxon>Opitutales</taxon>
        <taxon>Opitutaceae</taxon>
        <taxon>Termitidicoccus</taxon>
    </lineage>
</organism>
<dbReference type="Proteomes" id="UP000078486">
    <property type="component" value="Unassembled WGS sequence"/>
</dbReference>
<name>A0A178ID99_9BACT</name>
<comment type="caution">
    <text evidence="1">The sequence shown here is derived from an EMBL/GenBank/DDBJ whole genome shotgun (WGS) entry which is preliminary data.</text>
</comment>
<gene>
    <name evidence="1" type="ORF">AW736_21980</name>
</gene>
<accession>A0A178ID99</accession>
<dbReference type="AlphaFoldDB" id="A0A178ID99"/>
<proteinExistence type="predicted"/>
<evidence type="ECO:0000313" key="2">
    <source>
        <dbReference type="Proteomes" id="UP000078486"/>
    </source>
</evidence>
<dbReference type="EMBL" id="LRRQ01000167">
    <property type="protein sequence ID" value="OAM87591.1"/>
    <property type="molecule type" value="Genomic_DNA"/>
</dbReference>
<reference evidence="1 2" key="1">
    <citation type="submission" date="2016-01" db="EMBL/GenBank/DDBJ databases">
        <title>High potential of lignocellulose degradation of a new Verrucomicrobia species.</title>
        <authorList>
            <person name="Wang Y."/>
            <person name="Shi Y."/>
            <person name="Qiu Z."/>
            <person name="Liu S."/>
            <person name="Yang H."/>
        </authorList>
    </citation>
    <scope>NUCLEOTIDE SEQUENCE [LARGE SCALE GENOMIC DNA]</scope>
    <source>
        <strain evidence="1 2">TSB47</strain>
    </source>
</reference>